<dbReference type="SUPFAM" id="SSF56436">
    <property type="entry name" value="C-type lectin-like"/>
    <property type="match status" value="2"/>
</dbReference>
<feature type="domain" description="C-type lectin" evidence="2">
    <location>
        <begin position="32"/>
        <end position="147"/>
    </location>
</feature>
<dbReference type="InterPro" id="IPR016187">
    <property type="entry name" value="CTDL_fold"/>
</dbReference>
<dbReference type="Proteomes" id="UP000887568">
    <property type="component" value="Unplaced"/>
</dbReference>
<dbReference type="SMART" id="SM00034">
    <property type="entry name" value="CLECT"/>
    <property type="match status" value="2"/>
</dbReference>
<evidence type="ECO:0000313" key="4">
    <source>
        <dbReference type="Proteomes" id="UP000887568"/>
    </source>
</evidence>
<dbReference type="OrthoDB" id="9896688at2759"/>
<keyword evidence="4" id="KW-1185">Reference proteome</keyword>
<name>A0A913ZYI5_PATMI</name>
<dbReference type="Gene3D" id="3.10.100.10">
    <property type="entry name" value="Mannose-Binding Protein A, subunit A"/>
    <property type="match status" value="2"/>
</dbReference>
<dbReference type="RefSeq" id="XP_038056131.1">
    <property type="nucleotide sequence ID" value="XM_038200203.1"/>
</dbReference>
<keyword evidence="1" id="KW-0732">Signal</keyword>
<sequence length="330" mass="36473">MNERVVMLMFLICFASGLLPGGLGAYTQHNPATGFTFIVFESLADETNSWYDARAKCRIHSEYADLAEITAPSDVTTVENLLTNSQAASTSFWFGIYDHLSENAFKSLYDGSDITFEKWDGGRPKNDANKNCGTVVSSNSRWRDEACTGSKMRGVLCRMLTPIPPSSIDPNTGCRPTMVPFGGLCYDFRLLGIGNFSHARQACEAHPSGRMVVPNGQTEADFVHLYAMLTGQTDFWLGITDEYIDDDLRSIYGPDLSYDNWHATGSGVILLEIDCAYIDAVTGDWYTDNCGELKSIMCTVVPPSQGNLKFGSFVFRVVVELQSCNAKYYP</sequence>
<dbReference type="PANTHER" id="PTHR22803">
    <property type="entry name" value="MANNOSE, PHOSPHOLIPASE, LECTIN RECEPTOR RELATED"/>
    <property type="match status" value="1"/>
</dbReference>
<accession>A0A913ZYI5</accession>
<feature type="signal peptide" evidence="1">
    <location>
        <begin position="1"/>
        <end position="24"/>
    </location>
</feature>
<dbReference type="EnsemblMetazoa" id="XM_038200203.1">
    <property type="protein sequence ID" value="XP_038056131.1"/>
    <property type="gene ID" value="LOC119728128"/>
</dbReference>
<feature type="chain" id="PRO_5036941377" description="C-type lectin domain-containing protein" evidence="1">
    <location>
        <begin position="25"/>
        <end position="330"/>
    </location>
</feature>
<dbReference type="PROSITE" id="PS50041">
    <property type="entry name" value="C_TYPE_LECTIN_2"/>
    <property type="match status" value="2"/>
</dbReference>
<protein>
    <recommendedName>
        <fullName evidence="2">C-type lectin domain-containing protein</fullName>
    </recommendedName>
</protein>
<evidence type="ECO:0000256" key="1">
    <source>
        <dbReference type="SAM" id="SignalP"/>
    </source>
</evidence>
<proteinExistence type="predicted"/>
<dbReference type="InterPro" id="IPR001304">
    <property type="entry name" value="C-type_lectin-like"/>
</dbReference>
<dbReference type="Pfam" id="PF00059">
    <property type="entry name" value="Lectin_C"/>
    <property type="match status" value="2"/>
</dbReference>
<dbReference type="InterPro" id="IPR016186">
    <property type="entry name" value="C-type_lectin-like/link_sf"/>
</dbReference>
<evidence type="ECO:0000313" key="3">
    <source>
        <dbReference type="EnsemblMetazoa" id="XP_038056131.1"/>
    </source>
</evidence>
<dbReference type="GeneID" id="119728128"/>
<dbReference type="AlphaFoldDB" id="A0A913ZYI5"/>
<feature type="domain" description="C-type lectin" evidence="2">
    <location>
        <begin position="181"/>
        <end position="299"/>
    </location>
</feature>
<dbReference type="OMA" id="LCPANML"/>
<reference evidence="3" key="1">
    <citation type="submission" date="2022-11" db="UniProtKB">
        <authorList>
            <consortium name="EnsemblMetazoa"/>
        </authorList>
    </citation>
    <scope>IDENTIFICATION</scope>
</reference>
<evidence type="ECO:0000259" key="2">
    <source>
        <dbReference type="PROSITE" id="PS50041"/>
    </source>
</evidence>
<dbReference type="InterPro" id="IPR050111">
    <property type="entry name" value="C-type_lectin/snaclec_domain"/>
</dbReference>
<organism evidence="3 4">
    <name type="scientific">Patiria miniata</name>
    <name type="common">Bat star</name>
    <name type="synonym">Asterina miniata</name>
    <dbReference type="NCBI Taxonomy" id="46514"/>
    <lineage>
        <taxon>Eukaryota</taxon>
        <taxon>Metazoa</taxon>
        <taxon>Echinodermata</taxon>
        <taxon>Eleutherozoa</taxon>
        <taxon>Asterozoa</taxon>
        <taxon>Asteroidea</taxon>
        <taxon>Valvatacea</taxon>
        <taxon>Valvatida</taxon>
        <taxon>Asterinidae</taxon>
        <taxon>Patiria</taxon>
    </lineage>
</organism>
<dbReference type="CDD" id="cd00037">
    <property type="entry name" value="CLECT"/>
    <property type="match status" value="2"/>
</dbReference>